<dbReference type="PANTHER" id="PTHR30600">
    <property type="entry name" value="CYTOCHROME C PEROXIDASE-RELATED"/>
    <property type="match status" value="1"/>
</dbReference>
<evidence type="ECO:0000256" key="6">
    <source>
        <dbReference type="PROSITE-ProRule" id="PRU00433"/>
    </source>
</evidence>
<keyword evidence="5 6" id="KW-0408">Iron</keyword>
<dbReference type="GO" id="GO:0004601">
    <property type="term" value="F:peroxidase activity"/>
    <property type="evidence" value="ECO:0007669"/>
    <property type="project" value="UniProtKB-KW"/>
</dbReference>
<evidence type="ECO:0000256" key="4">
    <source>
        <dbReference type="ARBA" id="ARBA00023002"/>
    </source>
</evidence>
<dbReference type="SUPFAM" id="SSF46626">
    <property type="entry name" value="Cytochrome c"/>
    <property type="match status" value="2"/>
</dbReference>
<dbReference type="PROSITE" id="PS51007">
    <property type="entry name" value="CYTC"/>
    <property type="match status" value="2"/>
</dbReference>
<evidence type="ECO:0000256" key="2">
    <source>
        <dbReference type="ARBA" id="ARBA00022617"/>
    </source>
</evidence>
<dbReference type="InterPro" id="IPR009056">
    <property type="entry name" value="Cyt_c-like_dom"/>
</dbReference>
<evidence type="ECO:0000313" key="10">
    <source>
        <dbReference type="Proteomes" id="UP000677812"/>
    </source>
</evidence>
<feature type="domain" description="Cytochrome c" evidence="8">
    <location>
        <begin position="189"/>
        <end position="317"/>
    </location>
</feature>
<dbReference type="RefSeq" id="WP_211681843.1">
    <property type="nucleotide sequence ID" value="NZ_JAGRQH010000004.1"/>
</dbReference>
<dbReference type="InterPro" id="IPR004852">
    <property type="entry name" value="Di-haem_cyt_c_peroxidsae"/>
</dbReference>
<reference evidence="9 10" key="1">
    <citation type="submission" date="2021-04" db="EMBL/GenBank/DDBJ databases">
        <title>The complete genome sequence of Neokomagataea sp. TBRC 2177.</title>
        <authorList>
            <person name="Charoenyingcharoen P."/>
            <person name="Yukphan P."/>
        </authorList>
    </citation>
    <scope>NUCLEOTIDE SEQUENCE [LARGE SCALE GENOMIC DNA]</scope>
    <source>
        <strain evidence="9 10">TBRC 2177</strain>
    </source>
</reference>
<proteinExistence type="predicted"/>
<organism evidence="9 10">
    <name type="scientific">Neokomagataea anthophila</name>
    <dbReference type="NCBI Taxonomy" id="2826925"/>
    <lineage>
        <taxon>Bacteria</taxon>
        <taxon>Pseudomonadati</taxon>
        <taxon>Pseudomonadota</taxon>
        <taxon>Alphaproteobacteria</taxon>
        <taxon>Acetobacterales</taxon>
        <taxon>Acetobacteraceae</taxon>
        <taxon>Neokomagataea</taxon>
    </lineage>
</organism>
<keyword evidence="10" id="KW-1185">Reference proteome</keyword>
<evidence type="ECO:0000259" key="8">
    <source>
        <dbReference type="PROSITE" id="PS51007"/>
    </source>
</evidence>
<dbReference type="PANTHER" id="PTHR30600:SF7">
    <property type="entry name" value="CYTOCHROME C PEROXIDASE-RELATED"/>
    <property type="match status" value="1"/>
</dbReference>
<feature type="region of interest" description="Disordered" evidence="7">
    <location>
        <begin position="470"/>
        <end position="489"/>
    </location>
</feature>
<dbReference type="EMBL" id="JAGRQH010000004">
    <property type="protein sequence ID" value="MBR0559915.1"/>
    <property type="molecule type" value="Genomic_DNA"/>
</dbReference>
<name>A0ABS5E7M4_9PROT</name>
<dbReference type="Pfam" id="PF00034">
    <property type="entry name" value="Cytochrom_C"/>
    <property type="match status" value="1"/>
</dbReference>
<keyword evidence="3 6" id="KW-0479">Metal-binding</keyword>
<comment type="subcellular location">
    <subcellularLocation>
        <location evidence="1">Cell envelope</location>
    </subcellularLocation>
</comment>
<dbReference type="InterPro" id="IPR036909">
    <property type="entry name" value="Cyt_c-like_dom_sf"/>
</dbReference>
<keyword evidence="4" id="KW-0560">Oxidoreductase</keyword>
<gene>
    <name evidence="9" type="ORF">KB213_07610</name>
</gene>
<comment type="caution">
    <text evidence="9">The sequence shown here is derived from an EMBL/GenBank/DDBJ whole genome shotgun (WGS) entry which is preliminary data.</text>
</comment>
<protein>
    <submittedName>
        <fullName evidence="9">Cytochrome-c peroxidase</fullName>
    </submittedName>
</protein>
<dbReference type="Gene3D" id="1.10.760.10">
    <property type="entry name" value="Cytochrome c-like domain"/>
    <property type="match status" value="2"/>
</dbReference>
<feature type="domain" description="Cytochrome c" evidence="8">
    <location>
        <begin position="343"/>
        <end position="464"/>
    </location>
</feature>
<dbReference type="Pfam" id="PF14376">
    <property type="entry name" value="Haem_bd"/>
    <property type="match status" value="1"/>
</dbReference>
<evidence type="ECO:0000313" key="9">
    <source>
        <dbReference type="EMBL" id="MBR0559915.1"/>
    </source>
</evidence>
<keyword evidence="9" id="KW-0575">Peroxidase</keyword>
<dbReference type="SMART" id="SM01235">
    <property type="entry name" value="Haem_bd"/>
    <property type="match status" value="1"/>
</dbReference>
<dbReference type="InterPro" id="IPR025992">
    <property type="entry name" value="Haem-bd"/>
</dbReference>
<keyword evidence="2 6" id="KW-0349">Heme</keyword>
<evidence type="ECO:0000256" key="3">
    <source>
        <dbReference type="ARBA" id="ARBA00022723"/>
    </source>
</evidence>
<dbReference type="InterPro" id="IPR051395">
    <property type="entry name" value="Cytochrome_c_Peroxidase/MauG"/>
</dbReference>
<evidence type="ECO:0000256" key="7">
    <source>
        <dbReference type="SAM" id="MobiDB-lite"/>
    </source>
</evidence>
<evidence type="ECO:0000256" key="5">
    <source>
        <dbReference type="ARBA" id="ARBA00023004"/>
    </source>
</evidence>
<evidence type="ECO:0000256" key="1">
    <source>
        <dbReference type="ARBA" id="ARBA00004196"/>
    </source>
</evidence>
<dbReference type="Proteomes" id="UP000677812">
    <property type="component" value="Unassembled WGS sequence"/>
</dbReference>
<dbReference type="Pfam" id="PF03150">
    <property type="entry name" value="CCP_MauG"/>
    <property type="match status" value="1"/>
</dbReference>
<accession>A0ABS5E7M4</accession>
<sequence>MRQSTIIRGIAALAALGVATWGGTVTYLEHFDHAGAPKLPAGSLTLHDPVSMAAFSAFQEVRCDYCHTKGADLPFYFKLPLANQIMSHDLTEGQLHFNFAPIIADFQQGKPPTIEQLSRIEEVISQNRMPPKVYLTMHPHAYLDEKQRNDILTWVREQRARYYASADVAPAFRGEVVQPIPEVASVDWKKAALGRTLYFDKHLSGDGTLNCASCHGLNKGGVDNLVTSTGIHGQKGPINAPSVYDATFNMAQFWDGRAKDLAGQAAGPVTNPKEMGAHNWDEAAAHVRDEPGMAEQFNAVYGPDSTISKDTVTDAIAEYEKTLITPDSRFDQYLKGASGAITAQEKRGYERFKEIGCSGCHSGVAMGGDAYEVMGLEGPYFADRHTALTAADDGRIGVTKNPNDEHRFKVPNLRNVALTGPWFHDGSAKTLEDAVRMMAKYQTPDHDISDQDVNDITAFLKTLTGKYQGVPLDQVPEQPELKPAGQAAN</sequence>